<keyword evidence="4" id="KW-1185">Reference proteome</keyword>
<feature type="transmembrane region" description="Helical" evidence="1">
    <location>
        <begin position="52"/>
        <end position="70"/>
    </location>
</feature>
<dbReference type="GO" id="GO:0008233">
    <property type="term" value="F:peptidase activity"/>
    <property type="evidence" value="ECO:0007669"/>
    <property type="project" value="UniProtKB-KW"/>
</dbReference>
<organism evidence="3 4">
    <name type="scientific">Secundilactobacillus kimchicus JCM 15530</name>
    <dbReference type="NCBI Taxonomy" id="1302272"/>
    <lineage>
        <taxon>Bacteria</taxon>
        <taxon>Bacillati</taxon>
        <taxon>Bacillota</taxon>
        <taxon>Bacilli</taxon>
        <taxon>Lactobacillales</taxon>
        <taxon>Lactobacillaceae</taxon>
        <taxon>Secundilactobacillus</taxon>
    </lineage>
</organism>
<keyword evidence="3" id="KW-0645">Protease</keyword>
<dbReference type="SMART" id="SM00228">
    <property type="entry name" value="PDZ"/>
    <property type="match status" value="1"/>
</dbReference>
<evidence type="ECO:0000256" key="1">
    <source>
        <dbReference type="SAM" id="Phobius"/>
    </source>
</evidence>
<dbReference type="STRING" id="1302272.FC96_GL001790"/>
<evidence type="ECO:0000313" key="3">
    <source>
        <dbReference type="EMBL" id="KRK48060.1"/>
    </source>
</evidence>
<dbReference type="EMBL" id="AZCX01000004">
    <property type="protein sequence ID" value="KRK48060.1"/>
    <property type="molecule type" value="Genomic_DNA"/>
</dbReference>
<dbReference type="GO" id="GO:0006508">
    <property type="term" value="P:proteolysis"/>
    <property type="evidence" value="ECO:0007669"/>
    <property type="project" value="UniProtKB-KW"/>
</dbReference>
<dbReference type="Gene3D" id="2.30.42.10">
    <property type="match status" value="1"/>
</dbReference>
<sequence>MTIGLLFASLVLQPVWWMGLIREWRTSNHRIRAERRTFGSAVYQDQYELRHYLSQSLVLGVLASSLSILVGVTVPITWWIMYTVLALLGMMALPAGGPLIVLVISIAGYFANQVYGFWQPDETTLTQLGFSDWLPANPNFVAVATIALLLVSIWLYRIGGRYNAPQVLTKQRGQKVAEYRFNELTVIPMLVLVPGDWFVSHISFWPTLMVGQHRMTLLFLPLVIGLRWTILKQVPRVALVQLARKVLVLGIVGLVLTVISRFVPVSTPWLLGGLVIGYGLVLGSERLRDQHRDFWFSDVNRGVRVIGIQPRTPAAKMALNIGDIILECNHVPVNNEADFYRALLQDATYCHLRIQEPDGELKVSETAIFANAPHEIGVVLFQQ</sequence>
<accession>A0A0R1HNF2</accession>
<dbReference type="InterPro" id="IPR036034">
    <property type="entry name" value="PDZ_sf"/>
</dbReference>
<keyword evidence="1" id="KW-1133">Transmembrane helix</keyword>
<feature type="domain" description="PDZ" evidence="2">
    <location>
        <begin position="276"/>
        <end position="358"/>
    </location>
</feature>
<keyword evidence="1" id="KW-0812">Transmembrane</keyword>
<dbReference type="RefSeq" id="WP_054660603.1">
    <property type="nucleotide sequence ID" value="NZ_AZCX01000004.1"/>
</dbReference>
<dbReference type="OrthoDB" id="198399at2"/>
<dbReference type="AlphaFoldDB" id="A0A0R1HNF2"/>
<dbReference type="Pfam" id="PF13180">
    <property type="entry name" value="PDZ_2"/>
    <property type="match status" value="1"/>
</dbReference>
<name>A0A0R1HNF2_9LACO</name>
<proteinExistence type="predicted"/>
<evidence type="ECO:0000259" key="2">
    <source>
        <dbReference type="SMART" id="SM00228"/>
    </source>
</evidence>
<feature type="transmembrane region" description="Helical" evidence="1">
    <location>
        <begin position="242"/>
        <end position="263"/>
    </location>
</feature>
<comment type="caution">
    <text evidence="3">The sequence shown here is derived from an EMBL/GenBank/DDBJ whole genome shotgun (WGS) entry which is preliminary data.</text>
</comment>
<feature type="transmembrane region" description="Helical" evidence="1">
    <location>
        <begin position="179"/>
        <end position="199"/>
    </location>
</feature>
<evidence type="ECO:0000313" key="4">
    <source>
        <dbReference type="Proteomes" id="UP000050911"/>
    </source>
</evidence>
<keyword evidence="3" id="KW-0378">Hydrolase</keyword>
<dbReference type="InterPro" id="IPR001478">
    <property type="entry name" value="PDZ"/>
</dbReference>
<dbReference type="SUPFAM" id="SSF50156">
    <property type="entry name" value="PDZ domain-like"/>
    <property type="match status" value="1"/>
</dbReference>
<dbReference type="Proteomes" id="UP000050911">
    <property type="component" value="Unassembled WGS sequence"/>
</dbReference>
<reference evidence="3 4" key="1">
    <citation type="journal article" date="2015" name="Genome Announc.">
        <title>Expanding the biotechnology potential of lactobacilli through comparative genomics of 213 strains and associated genera.</title>
        <authorList>
            <person name="Sun Z."/>
            <person name="Harris H.M."/>
            <person name="McCann A."/>
            <person name="Guo C."/>
            <person name="Argimon S."/>
            <person name="Zhang W."/>
            <person name="Yang X."/>
            <person name="Jeffery I.B."/>
            <person name="Cooney J.C."/>
            <person name="Kagawa T.F."/>
            <person name="Liu W."/>
            <person name="Song Y."/>
            <person name="Salvetti E."/>
            <person name="Wrobel A."/>
            <person name="Rasinkangas P."/>
            <person name="Parkhill J."/>
            <person name="Rea M.C."/>
            <person name="O'Sullivan O."/>
            <person name="Ritari J."/>
            <person name="Douillard F.P."/>
            <person name="Paul Ross R."/>
            <person name="Yang R."/>
            <person name="Briner A.E."/>
            <person name="Felis G.E."/>
            <person name="de Vos W.M."/>
            <person name="Barrangou R."/>
            <person name="Klaenhammer T.R."/>
            <person name="Caufield P.W."/>
            <person name="Cui Y."/>
            <person name="Zhang H."/>
            <person name="O'Toole P.W."/>
        </authorList>
    </citation>
    <scope>NUCLEOTIDE SEQUENCE [LARGE SCALE GENOMIC DNA]</scope>
    <source>
        <strain evidence="3 4">JCM 15530</strain>
    </source>
</reference>
<gene>
    <name evidence="3" type="ORF">FC96_GL001790</name>
</gene>
<feature type="transmembrane region" description="Helical" evidence="1">
    <location>
        <begin position="138"/>
        <end position="158"/>
    </location>
</feature>
<keyword evidence="1" id="KW-0472">Membrane</keyword>
<feature type="transmembrane region" description="Helical" evidence="1">
    <location>
        <begin position="269"/>
        <end position="287"/>
    </location>
</feature>
<feature type="transmembrane region" description="Helical" evidence="1">
    <location>
        <begin position="211"/>
        <end position="230"/>
    </location>
</feature>
<protein>
    <submittedName>
        <fullName evidence="3">Trypsin-like serine protease</fullName>
    </submittedName>
</protein>
<dbReference type="PATRIC" id="fig|1302272.5.peg.1815"/>